<evidence type="ECO:0000256" key="7">
    <source>
        <dbReference type="PROSITE-ProRule" id="PRU00239"/>
    </source>
</evidence>
<dbReference type="SMART" id="SM00230">
    <property type="entry name" value="CysPc"/>
    <property type="match status" value="1"/>
</dbReference>
<accession>A0A9P1DG39</accession>
<dbReference type="GO" id="GO:0016705">
    <property type="term" value="F:oxidoreductase activity, acting on paired donors, with incorporation or reduction of molecular oxygen"/>
    <property type="evidence" value="ECO:0007669"/>
    <property type="project" value="InterPro"/>
</dbReference>
<feature type="region of interest" description="Disordered" evidence="8">
    <location>
        <begin position="781"/>
        <end position="806"/>
    </location>
</feature>
<dbReference type="OrthoDB" id="406751at2759"/>
<feature type="region of interest" description="Disordered" evidence="8">
    <location>
        <begin position="1446"/>
        <end position="1477"/>
    </location>
</feature>
<dbReference type="GO" id="GO:0005506">
    <property type="term" value="F:iron ion binding"/>
    <property type="evidence" value="ECO:0007669"/>
    <property type="project" value="InterPro"/>
</dbReference>
<dbReference type="Pfam" id="PF00648">
    <property type="entry name" value="Peptidase_C2"/>
    <property type="match status" value="1"/>
</dbReference>
<feature type="transmembrane region" description="Helical" evidence="9">
    <location>
        <begin position="67"/>
        <end position="93"/>
    </location>
</feature>
<evidence type="ECO:0000256" key="1">
    <source>
        <dbReference type="ARBA" id="ARBA00001961"/>
    </source>
</evidence>
<dbReference type="PANTHER" id="PTHR10183:SF382">
    <property type="entry name" value="CALPAIN-15"/>
    <property type="match status" value="1"/>
</dbReference>
<feature type="transmembrane region" description="Helical" evidence="9">
    <location>
        <begin position="124"/>
        <end position="143"/>
    </location>
</feature>
<proteinExistence type="predicted"/>
<dbReference type="Proteomes" id="UP001152797">
    <property type="component" value="Unassembled WGS sequence"/>
</dbReference>
<comment type="caution">
    <text evidence="12">The sequence shown here is derived from an EMBL/GenBank/DDBJ whole genome shotgun (WGS) entry which is preliminary data.</text>
</comment>
<feature type="transmembrane region" description="Helical" evidence="9">
    <location>
        <begin position="155"/>
        <end position="178"/>
    </location>
</feature>
<comment type="caution">
    <text evidence="7">Lacks conserved residue(s) required for the propagation of feature annotation.</text>
</comment>
<dbReference type="GO" id="GO:0005737">
    <property type="term" value="C:cytoplasm"/>
    <property type="evidence" value="ECO:0007669"/>
    <property type="project" value="TreeGrafter"/>
</dbReference>
<dbReference type="InterPro" id="IPR005123">
    <property type="entry name" value="Oxoglu/Fe-dep_dioxygenase_dom"/>
</dbReference>
<keyword evidence="2" id="KW-0479">Metal-binding</keyword>
<evidence type="ECO:0000313" key="12">
    <source>
        <dbReference type="EMBL" id="CAI4009090.1"/>
    </source>
</evidence>
<dbReference type="GO" id="GO:0031418">
    <property type="term" value="F:L-ascorbic acid binding"/>
    <property type="evidence" value="ECO:0007669"/>
    <property type="project" value="InterPro"/>
</dbReference>
<feature type="active site" evidence="6">
    <location>
        <position position="431"/>
    </location>
</feature>
<evidence type="ECO:0000259" key="11">
    <source>
        <dbReference type="PROSITE" id="PS51471"/>
    </source>
</evidence>
<keyword evidence="4" id="KW-0560">Oxidoreductase</keyword>
<feature type="domain" description="Calpain catalytic" evidence="10">
    <location>
        <begin position="266"/>
        <end position="488"/>
    </location>
</feature>
<dbReference type="InterPro" id="IPR006620">
    <property type="entry name" value="Pro_4_hyd_alph"/>
</dbReference>
<dbReference type="SUPFAM" id="SSF54001">
    <property type="entry name" value="Cysteine proteinases"/>
    <property type="match status" value="1"/>
</dbReference>
<name>A0A9P1DG39_9DINO</name>
<dbReference type="PANTHER" id="PTHR10183">
    <property type="entry name" value="CALPAIN"/>
    <property type="match status" value="1"/>
</dbReference>
<dbReference type="EMBL" id="CAMXCT020004446">
    <property type="protein sequence ID" value="CAL1162465.1"/>
    <property type="molecule type" value="Genomic_DNA"/>
</dbReference>
<keyword evidence="9" id="KW-0812">Transmembrane</keyword>
<dbReference type="InterPro" id="IPR038765">
    <property type="entry name" value="Papain-like_cys_pep_sf"/>
</dbReference>
<feature type="compositionally biased region" description="Polar residues" evidence="8">
    <location>
        <begin position="1175"/>
        <end position="1184"/>
    </location>
</feature>
<feature type="compositionally biased region" description="Basic residues" evidence="8">
    <location>
        <begin position="790"/>
        <end position="806"/>
    </location>
</feature>
<dbReference type="GO" id="GO:0051213">
    <property type="term" value="F:dioxygenase activity"/>
    <property type="evidence" value="ECO:0007669"/>
    <property type="project" value="UniProtKB-KW"/>
</dbReference>
<dbReference type="EMBL" id="CAMXCT010004446">
    <property type="protein sequence ID" value="CAI4009090.1"/>
    <property type="molecule type" value="Genomic_DNA"/>
</dbReference>
<dbReference type="InterPro" id="IPR001300">
    <property type="entry name" value="Peptidase_C2_calpain_cat"/>
</dbReference>
<organism evidence="12">
    <name type="scientific">Cladocopium goreaui</name>
    <dbReference type="NCBI Taxonomy" id="2562237"/>
    <lineage>
        <taxon>Eukaryota</taxon>
        <taxon>Sar</taxon>
        <taxon>Alveolata</taxon>
        <taxon>Dinophyceae</taxon>
        <taxon>Suessiales</taxon>
        <taxon>Symbiodiniaceae</taxon>
        <taxon>Cladocopium</taxon>
    </lineage>
</organism>
<evidence type="ECO:0000256" key="3">
    <source>
        <dbReference type="ARBA" id="ARBA00022964"/>
    </source>
</evidence>
<dbReference type="GO" id="GO:0006508">
    <property type="term" value="P:proteolysis"/>
    <property type="evidence" value="ECO:0007669"/>
    <property type="project" value="InterPro"/>
</dbReference>
<dbReference type="GO" id="GO:0004198">
    <property type="term" value="F:calcium-dependent cysteine-type endopeptidase activity"/>
    <property type="evidence" value="ECO:0007669"/>
    <property type="project" value="InterPro"/>
</dbReference>
<feature type="compositionally biased region" description="Basic and acidic residues" evidence="8">
    <location>
        <begin position="832"/>
        <end position="847"/>
    </location>
</feature>
<feature type="domain" description="Fe2OG dioxygenase" evidence="11">
    <location>
        <begin position="1275"/>
        <end position="1412"/>
    </location>
</feature>
<dbReference type="Gene3D" id="2.60.120.620">
    <property type="entry name" value="q2cbj1_9rhob like domain"/>
    <property type="match status" value="2"/>
</dbReference>
<evidence type="ECO:0000256" key="8">
    <source>
        <dbReference type="SAM" id="MobiDB-lite"/>
    </source>
</evidence>
<keyword evidence="5" id="KW-0408">Iron</keyword>
<dbReference type="InterPro" id="IPR022684">
    <property type="entry name" value="Calpain_cysteine_protease"/>
</dbReference>
<feature type="transmembrane region" description="Helical" evidence="9">
    <location>
        <begin position="744"/>
        <end position="763"/>
    </location>
</feature>
<feature type="transmembrane region" description="Helical" evidence="9">
    <location>
        <begin position="198"/>
        <end position="220"/>
    </location>
</feature>
<keyword evidence="3" id="KW-0223">Dioxygenase</keyword>
<sequence length="1477" mass="165297">MSVGAPKSVTRPLFPETHLLLCWISSLVGFALFSHFLLQVDVADTVICMVAHVVCFPLLSPRLDPTLVAALGLVVIGLAIGCELIDLCFDFLIHWDTPLKIGDRTISAREVGFLYYNNILKGKHVNFAIEIFLLTSQFGALVGSSRTSHQVRQAWLGMVLTMISGNGFYLTSVVTRYVDLRLATHFEERFFDGWSRVIAARFFLLMHLFTAVFLLCTILVKMQRQADVDVEWQLRGRSLEKRAFQESPGSGKGPERRMNAQKLLPEQNFDEAGVYLVRLWLGGCWRDIIVDDRLPCIGNGRSTYYQLAYCSTRRCQLWASVIEKGFAKACGSYQAIAGGEAEEALTVLTGWPCQTILFDEEDFDADILWATMCTSREAKFLMTVSTSSGKSRSEQDIRAAGLVPNHAYSLIDVLDVLDAGGDRVRLLKIRNPHAKDKWRGNWSEGSPLWTPELRAHVASAKATEDGMFFMGYGDFLHWFERCTICKVQSDGWHKVRMPTPLPGGMVPSRGWRLRVSEMTECCLTIAQPQDRTRSGPLFQSLNLGSIAAAGFVLVCVDDSQRKSLTATTVGHPRCRAVVSADCWLKPGLSYFLLPLSLLEGPEVPAVFSCFSRKTVQIQEHSFSDSAVLAAWAAFIRSNSKAPDDFHGAKVYMAKSHGGMVVCMAENRGRGFFQVKLDFQQFEACRLHFSRGSGHTEDWLAPGQAQILQVVIPAGGSGGWRSSQHYEMRFMKSWAKRDVQSFQKFLVPTLFIVTMHLATLTLLVQSLGGLTGLTQHHGLDSGCGTKDASKKPSRNGHHGHNGYKGRAGRRAYSLRAYLWRPIPCGGRVSPALDSKEEKRGEAAKRPIEPTESEGCVDLGASTPIPCTAGGRIPIESDFTQCPYLQSFVRCGPHHRSQLCILAQDDIEQLHDIWSRYHDDLSCPQYDEKPTFLPEDFDTFYAIAQKVVDAMVDEYQVPMVLDQATVSNTNHHGHPPHADNLRFDSVWRNGKRVTVDELAAARNGAYVLWREDKTSYRSYSCSVALSDPNGYEGGEVQFFEKWGSRRPVASYKCAAGCGIAFCGCHRNIHAVTGVKRGFRLVLLVWTRPPGVPVPEGQDQVCYFRPGTGNGCWLHTAEIRRGLARRGQRESFWEPKDADSEDSCNCAECRNERGRISWKDCLRQMTSKSFKSTPSTSADTSPRSPESPNFPVEIGITKDAALNPPQPQQPAVLCGPHGRHELPSILSEDDIRRLHAIWERHRDDLSQPRYKKKPIFSEEDFDSFKLISQKVVDAMTVQFNQPLLLDQAAVNSTNRYGHPPHADNVQFDSVWWDGHQIKQRDEVEAARAGAEVIWKAAKTTSYRNYSASIALTDPQEYGGGELEFFDTWGSKTPVTSMRLPAGFGMAFCGCQRSIHAVTGVKWGFRLVLLVWTRHPEAHVPTEQLHVCYFRPGSGQSIWLTEEDNRRFAKKKERRERRSSEPLPSLSDGEGVFEQNVLDLS</sequence>
<feature type="domain" description="Fe2OG dioxygenase" evidence="11">
    <location>
        <begin position="944"/>
        <end position="1086"/>
    </location>
</feature>
<protein>
    <submittedName>
        <fullName evidence="13">Calpain-D (Calcium-activated neutral proteinas e D) (CANP D) (Small optic lobes protein)</fullName>
    </submittedName>
</protein>
<feature type="transmembrane region" description="Helical" evidence="9">
    <location>
        <begin position="43"/>
        <end position="60"/>
    </location>
</feature>
<feature type="active site" evidence="6">
    <location>
        <position position="406"/>
    </location>
</feature>
<dbReference type="SMART" id="SM00702">
    <property type="entry name" value="P4Hc"/>
    <property type="match status" value="1"/>
</dbReference>
<comment type="cofactor">
    <cofactor evidence="1">
        <name>L-ascorbate</name>
        <dbReference type="ChEBI" id="CHEBI:38290"/>
    </cofactor>
</comment>
<feature type="region of interest" description="Disordered" evidence="8">
    <location>
        <begin position="1166"/>
        <end position="1186"/>
    </location>
</feature>
<evidence type="ECO:0000313" key="14">
    <source>
        <dbReference type="Proteomes" id="UP001152797"/>
    </source>
</evidence>
<keyword evidence="9" id="KW-0472">Membrane</keyword>
<dbReference type="Gene3D" id="3.90.70.10">
    <property type="entry name" value="Cysteine proteinases"/>
    <property type="match status" value="1"/>
</dbReference>
<evidence type="ECO:0000313" key="13">
    <source>
        <dbReference type="EMBL" id="CAL4796402.1"/>
    </source>
</evidence>
<dbReference type="EMBL" id="CAMXCT030004446">
    <property type="protein sequence ID" value="CAL4796402.1"/>
    <property type="molecule type" value="Genomic_DNA"/>
</dbReference>
<evidence type="ECO:0000256" key="4">
    <source>
        <dbReference type="ARBA" id="ARBA00023002"/>
    </source>
</evidence>
<reference evidence="13 14" key="2">
    <citation type="submission" date="2024-05" db="EMBL/GenBank/DDBJ databases">
        <authorList>
            <person name="Chen Y."/>
            <person name="Shah S."/>
            <person name="Dougan E. K."/>
            <person name="Thang M."/>
            <person name="Chan C."/>
        </authorList>
    </citation>
    <scope>NUCLEOTIDE SEQUENCE [LARGE SCALE GENOMIC DNA]</scope>
</reference>
<feature type="transmembrane region" description="Helical" evidence="9">
    <location>
        <begin position="20"/>
        <end position="37"/>
    </location>
</feature>
<evidence type="ECO:0000256" key="6">
    <source>
        <dbReference type="PIRSR" id="PIRSR622684-1"/>
    </source>
</evidence>
<evidence type="ECO:0000256" key="9">
    <source>
        <dbReference type="SAM" id="Phobius"/>
    </source>
</evidence>
<keyword evidence="9" id="KW-1133">Transmembrane helix</keyword>
<gene>
    <name evidence="12" type="ORF">C1SCF055_LOCUS34468</name>
</gene>
<reference evidence="12" key="1">
    <citation type="submission" date="2022-10" db="EMBL/GenBank/DDBJ databases">
        <authorList>
            <person name="Chen Y."/>
            <person name="Dougan E. K."/>
            <person name="Chan C."/>
            <person name="Rhodes N."/>
            <person name="Thang M."/>
        </authorList>
    </citation>
    <scope>NUCLEOTIDE SEQUENCE</scope>
</reference>
<dbReference type="PROSITE" id="PS51471">
    <property type="entry name" value="FE2OG_OXY"/>
    <property type="match status" value="2"/>
</dbReference>
<evidence type="ECO:0000259" key="10">
    <source>
        <dbReference type="PROSITE" id="PS50203"/>
    </source>
</evidence>
<keyword evidence="14" id="KW-1185">Reference proteome</keyword>
<evidence type="ECO:0000256" key="5">
    <source>
        <dbReference type="ARBA" id="ARBA00023004"/>
    </source>
</evidence>
<feature type="region of interest" description="Disordered" evidence="8">
    <location>
        <begin position="829"/>
        <end position="853"/>
    </location>
</feature>
<dbReference type="PRINTS" id="PR00704">
    <property type="entry name" value="CALPAIN"/>
</dbReference>
<evidence type="ECO:0000256" key="2">
    <source>
        <dbReference type="ARBA" id="ARBA00022723"/>
    </source>
</evidence>
<dbReference type="PROSITE" id="PS50203">
    <property type="entry name" value="CALPAIN_CAT"/>
    <property type="match status" value="1"/>
</dbReference>